<dbReference type="InterPro" id="IPR036291">
    <property type="entry name" value="NAD(P)-bd_dom_sf"/>
</dbReference>
<protein>
    <submittedName>
        <fullName evidence="2">GDP-4-dehydro-6-deoxy-D-mannose reductase</fullName>
    </submittedName>
</protein>
<reference evidence="2 3" key="1">
    <citation type="submission" date="2017-01" db="EMBL/GenBank/DDBJ databases">
        <authorList>
            <person name="Mah S.A."/>
            <person name="Swanson W.J."/>
            <person name="Moy G.W."/>
            <person name="Vacquier V.D."/>
        </authorList>
    </citation>
    <scope>NUCLEOTIDE SEQUENCE [LARGE SCALE GENOMIC DNA]</scope>
    <source>
        <strain evidence="2 3">RU36E</strain>
    </source>
</reference>
<dbReference type="PANTHER" id="PTHR43000">
    <property type="entry name" value="DTDP-D-GLUCOSE 4,6-DEHYDRATASE-RELATED"/>
    <property type="match status" value="1"/>
</dbReference>
<accession>A0A1N6N5C2</accession>
<dbReference type="InterPro" id="IPR016040">
    <property type="entry name" value="NAD(P)-bd_dom"/>
</dbReference>
<gene>
    <name evidence="2" type="ORF">SAMN05878282_10137</name>
</gene>
<proteinExistence type="predicted"/>
<evidence type="ECO:0000313" key="2">
    <source>
        <dbReference type="EMBL" id="SIP87266.1"/>
    </source>
</evidence>
<name>A0A1N6N5C2_AQUAC</name>
<evidence type="ECO:0000313" key="3">
    <source>
        <dbReference type="Proteomes" id="UP000185841"/>
    </source>
</evidence>
<dbReference type="Pfam" id="PF16363">
    <property type="entry name" value="GDP_Man_Dehyd"/>
    <property type="match status" value="1"/>
</dbReference>
<sequence>MKKALLVTGLGGFVGGHIRRMLANDDRWRLLETPAYDLLDPVSLDASLRNVVPDAVIHLAAQTFIPESVRDPEKTLRINVLGTLNLLQALKRSGFTGALLYVSSGDIYGQVAESQLPIKESRLPAPRNPYAVSKCSAELLCLQWSYMEPWRMMVARPFNHIGSGQAEAFVIPSVARQLVRIGLGLQEPVVQVGDVDVTRDFLDVRDVIRAYLRLLDAGRSAEIYNVCSGVERNIRQLVQQMAVLAGVEVQLVQDAERLRRAEQRRVLGCSAKLQRETGWKPAIAIEETLQSVLADWGMREIQE</sequence>
<dbReference type="Gene3D" id="3.40.50.720">
    <property type="entry name" value="NAD(P)-binding Rossmann-like Domain"/>
    <property type="match status" value="1"/>
</dbReference>
<dbReference type="Gene3D" id="3.90.25.10">
    <property type="entry name" value="UDP-galactose 4-epimerase, domain 1"/>
    <property type="match status" value="1"/>
</dbReference>
<organism evidence="2 3">
    <name type="scientific">Aquipseudomonas alcaligenes</name>
    <name type="common">Pseudomonas alcaligenes</name>
    <dbReference type="NCBI Taxonomy" id="43263"/>
    <lineage>
        <taxon>Bacteria</taxon>
        <taxon>Pseudomonadati</taxon>
        <taxon>Pseudomonadota</taxon>
        <taxon>Gammaproteobacteria</taxon>
        <taxon>Pseudomonadales</taxon>
        <taxon>Pseudomonadaceae</taxon>
        <taxon>Aquipseudomonas</taxon>
    </lineage>
</organism>
<dbReference type="RefSeq" id="WP_076423388.1">
    <property type="nucleotide sequence ID" value="NZ_FTMP01000001.1"/>
</dbReference>
<feature type="domain" description="NAD(P)-binding" evidence="1">
    <location>
        <begin position="36"/>
        <end position="290"/>
    </location>
</feature>
<dbReference type="Proteomes" id="UP000185841">
    <property type="component" value="Unassembled WGS sequence"/>
</dbReference>
<dbReference type="AlphaFoldDB" id="A0A1N6N5C2"/>
<dbReference type="SUPFAM" id="SSF51735">
    <property type="entry name" value="NAD(P)-binding Rossmann-fold domains"/>
    <property type="match status" value="1"/>
</dbReference>
<dbReference type="EMBL" id="FTMP01000001">
    <property type="protein sequence ID" value="SIP87266.1"/>
    <property type="molecule type" value="Genomic_DNA"/>
</dbReference>
<evidence type="ECO:0000259" key="1">
    <source>
        <dbReference type="Pfam" id="PF16363"/>
    </source>
</evidence>